<dbReference type="PANTHER" id="PTHR43298">
    <property type="entry name" value="MULTIDRUG RESISTANCE PROTEIN NORM-RELATED"/>
    <property type="match status" value="1"/>
</dbReference>
<gene>
    <name evidence="1" type="ORF">ABVT43_05675</name>
</gene>
<dbReference type="InterPro" id="IPR045070">
    <property type="entry name" value="MATE_MepA-like"/>
</dbReference>
<dbReference type="EMBL" id="JBEVCJ010000004">
    <property type="protein sequence ID" value="MET1254609.1"/>
    <property type="molecule type" value="Genomic_DNA"/>
</dbReference>
<dbReference type="PIRSF" id="PIRSF006603">
    <property type="entry name" value="DinF"/>
    <property type="match status" value="1"/>
</dbReference>
<name>A0ABV2BRN8_9GAMM</name>
<evidence type="ECO:0000313" key="1">
    <source>
        <dbReference type="EMBL" id="MET1254609.1"/>
    </source>
</evidence>
<evidence type="ECO:0000313" key="2">
    <source>
        <dbReference type="Proteomes" id="UP001548189"/>
    </source>
</evidence>
<dbReference type="InterPro" id="IPR002528">
    <property type="entry name" value="MATE_fam"/>
</dbReference>
<dbReference type="PANTHER" id="PTHR43298:SF2">
    <property type="entry name" value="FMN_FAD EXPORTER YEEO-RELATED"/>
    <property type="match status" value="1"/>
</dbReference>
<dbReference type="CDD" id="cd13143">
    <property type="entry name" value="MATE_MepA_like"/>
    <property type="match status" value="1"/>
</dbReference>
<dbReference type="Pfam" id="PF01554">
    <property type="entry name" value="MatE"/>
    <property type="match status" value="2"/>
</dbReference>
<organism evidence="1 2">
    <name type="scientific">Aliikangiella maris</name>
    <dbReference type="NCBI Taxonomy" id="3162458"/>
    <lineage>
        <taxon>Bacteria</taxon>
        <taxon>Pseudomonadati</taxon>
        <taxon>Pseudomonadota</taxon>
        <taxon>Gammaproteobacteria</taxon>
        <taxon>Oceanospirillales</taxon>
        <taxon>Pleioneaceae</taxon>
        <taxon>Aliikangiella</taxon>
    </lineage>
</organism>
<dbReference type="InterPro" id="IPR048279">
    <property type="entry name" value="MdtK-like"/>
</dbReference>
<dbReference type="InterPro" id="IPR050222">
    <property type="entry name" value="MATE_MdtK"/>
</dbReference>
<sequence>MTMAPPNNKYLSGSLSSVFLKTATPIILMMLVNGSFNLVDAYFLGIFVGADALSAVTAMFPLVMLMVALSTLVGNGFASIMARLLGAGKAREAQSAFAQAITLSLLVCVLLIILFFIFGKVLTLAANNGVATQAAMSFEYLSILISASPLIFILTVNGDALCSQGHTGFMATVSICTVLINGLANYILIVTFNLGVAGSAYGTLLAQIIALGAIFIFRINTVNPSTISVFHLTRKKNHWKAFLALGAPSSFGYIGLSLSSSAILFNLQQFSSTDYAATLSAYGILTRLMTFAFLPLLGLSLAFQSITGNNVGARQWQRTNSCIKIALLSALIYCASIEGLLWLLKDSVGGWFVNDERVVQEVSRILPIMTLALFLLGPLLMISSFFQSIGDAIRASVLGLSKTYLFALPLIFLMPVYFGEWGIWYAGPLAECLTLILTLFVLYQRSSHTQDNKKSYAFGLFYAKESV</sequence>
<accession>A0ABV2BRN8</accession>
<dbReference type="NCBIfam" id="TIGR00797">
    <property type="entry name" value="matE"/>
    <property type="match status" value="1"/>
</dbReference>
<reference evidence="1 2" key="1">
    <citation type="submission" date="2024-06" db="EMBL/GenBank/DDBJ databases">
        <authorList>
            <person name="Li F."/>
        </authorList>
    </citation>
    <scope>NUCLEOTIDE SEQUENCE [LARGE SCALE GENOMIC DNA]</scope>
    <source>
        <strain evidence="1 2">GXAS 311</strain>
    </source>
</reference>
<proteinExistence type="predicted"/>
<keyword evidence="2" id="KW-1185">Reference proteome</keyword>
<protein>
    <submittedName>
        <fullName evidence="1">MATE family efflux transporter</fullName>
    </submittedName>
</protein>
<dbReference type="Proteomes" id="UP001548189">
    <property type="component" value="Unassembled WGS sequence"/>
</dbReference>
<comment type="caution">
    <text evidence="1">The sequence shown here is derived from an EMBL/GenBank/DDBJ whole genome shotgun (WGS) entry which is preliminary data.</text>
</comment>